<dbReference type="EMBL" id="ML769542">
    <property type="protein sequence ID" value="KAE9394838.1"/>
    <property type="molecule type" value="Genomic_DNA"/>
</dbReference>
<organism evidence="1 2">
    <name type="scientific">Gymnopus androsaceus JB14</name>
    <dbReference type="NCBI Taxonomy" id="1447944"/>
    <lineage>
        <taxon>Eukaryota</taxon>
        <taxon>Fungi</taxon>
        <taxon>Dikarya</taxon>
        <taxon>Basidiomycota</taxon>
        <taxon>Agaricomycotina</taxon>
        <taxon>Agaricomycetes</taxon>
        <taxon>Agaricomycetidae</taxon>
        <taxon>Agaricales</taxon>
        <taxon>Marasmiineae</taxon>
        <taxon>Omphalotaceae</taxon>
        <taxon>Gymnopus</taxon>
    </lineage>
</organism>
<dbReference type="Proteomes" id="UP000799118">
    <property type="component" value="Unassembled WGS sequence"/>
</dbReference>
<name>A0A6A4HB18_9AGAR</name>
<dbReference type="AlphaFoldDB" id="A0A6A4HB18"/>
<protein>
    <submittedName>
        <fullName evidence="1">Uncharacterized protein</fullName>
    </submittedName>
</protein>
<accession>A0A6A4HB18</accession>
<reference evidence="1" key="1">
    <citation type="journal article" date="2019" name="Environ. Microbiol.">
        <title>Fungal ecological strategies reflected in gene transcription - a case study of two litter decomposers.</title>
        <authorList>
            <person name="Barbi F."/>
            <person name="Kohler A."/>
            <person name="Barry K."/>
            <person name="Baskaran P."/>
            <person name="Daum C."/>
            <person name="Fauchery L."/>
            <person name="Ihrmark K."/>
            <person name="Kuo A."/>
            <person name="LaButti K."/>
            <person name="Lipzen A."/>
            <person name="Morin E."/>
            <person name="Grigoriev I.V."/>
            <person name="Henrissat B."/>
            <person name="Lindahl B."/>
            <person name="Martin F."/>
        </authorList>
    </citation>
    <scope>NUCLEOTIDE SEQUENCE</scope>
    <source>
        <strain evidence="1">JB14</strain>
    </source>
</reference>
<keyword evidence="2" id="KW-1185">Reference proteome</keyword>
<sequence>MATSARIEYRSGVFVSSSTILLIDLLANSPPLDSLAPASAKKTSTGLTTSKISERIRQRLIHCRSTFTTFSPRNAGVRYGSLGEPPEFDQVSGSSIESSPSDMSVILALTFYQMATGARIETRKDIVPVFQFAGGDSSAALLESLVHACHIVLDIVAAQPGSARLAQSDTASDFAFVIW</sequence>
<gene>
    <name evidence="1" type="ORF">BT96DRAFT_998159</name>
</gene>
<evidence type="ECO:0000313" key="2">
    <source>
        <dbReference type="Proteomes" id="UP000799118"/>
    </source>
</evidence>
<evidence type="ECO:0000313" key="1">
    <source>
        <dbReference type="EMBL" id="KAE9394838.1"/>
    </source>
</evidence>
<proteinExistence type="predicted"/>